<dbReference type="GO" id="GO:0005886">
    <property type="term" value="C:plasma membrane"/>
    <property type="evidence" value="ECO:0007669"/>
    <property type="project" value="UniProtKB-SubCell"/>
</dbReference>
<evidence type="ECO:0000256" key="4">
    <source>
        <dbReference type="ARBA" id="ARBA00022692"/>
    </source>
</evidence>
<dbReference type="Proteomes" id="UP000005233">
    <property type="component" value="Chromosome"/>
</dbReference>
<dbReference type="InterPro" id="IPR004623">
    <property type="entry name" value="KdpA"/>
</dbReference>
<dbReference type="eggNOG" id="arCOG04804">
    <property type="taxonomic scope" value="Archaea"/>
</dbReference>
<dbReference type="PANTHER" id="PTHR30607">
    <property type="entry name" value="POTASSIUM-TRANSPORTING ATPASE A CHAIN"/>
    <property type="match status" value="1"/>
</dbReference>
<dbReference type="NCBIfam" id="TIGR00680">
    <property type="entry name" value="kdpA"/>
    <property type="match status" value="1"/>
</dbReference>
<dbReference type="GO" id="GO:0030955">
    <property type="term" value="F:potassium ion binding"/>
    <property type="evidence" value="ECO:0007669"/>
    <property type="project" value="UniProtKB-UniRule"/>
</dbReference>
<dbReference type="PANTHER" id="PTHR30607:SF2">
    <property type="entry name" value="POTASSIUM-TRANSPORTING ATPASE POTASSIUM-BINDING SUBUNIT"/>
    <property type="match status" value="1"/>
</dbReference>
<dbReference type="Pfam" id="PF03814">
    <property type="entry name" value="KdpA"/>
    <property type="match status" value="1"/>
</dbReference>
<gene>
    <name evidence="9 10" type="primary">kdpA</name>
    <name evidence="10" type="ordered locus">Mtc_2442</name>
</gene>
<comment type="subcellular location">
    <subcellularLocation>
        <location evidence="9">Cell membrane</location>
        <topology evidence="9">Multi-pass membrane protein</topology>
    </subcellularLocation>
</comment>
<feature type="transmembrane region" description="Helical" evidence="9">
    <location>
        <begin position="517"/>
        <end position="539"/>
    </location>
</feature>
<evidence type="ECO:0000256" key="8">
    <source>
        <dbReference type="ARBA" id="ARBA00023136"/>
    </source>
</evidence>
<comment type="subunit">
    <text evidence="9">The system is composed of three essential subunits: KdpA, KdpB and KdpC.</text>
</comment>
<feature type="transmembrane region" description="Helical" evidence="9">
    <location>
        <begin position="469"/>
        <end position="497"/>
    </location>
</feature>
<dbReference type="GeneID" id="11972620"/>
<keyword evidence="2 9" id="KW-1003">Cell membrane</keyword>
<dbReference type="EMBL" id="CP003243">
    <property type="protein sequence ID" value="AFD01171.1"/>
    <property type="molecule type" value="Genomic_DNA"/>
</dbReference>
<dbReference type="SMR" id="H8I6H3"/>
<comment type="similarity">
    <text evidence="9">Belongs to the KdpA family.</text>
</comment>
<dbReference type="GO" id="GO:0008556">
    <property type="term" value="F:P-type potassium transmembrane transporter activity"/>
    <property type="evidence" value="ECO:0007669"/>
    <property type="project" value="InterPro"/>
</dbReference>
<keyword evidence="7 9" id="KW-0406">Ion transport</keyword>
<keyword evidence="4 9" id="KW-0812">Transmembrane</keyword>
<feature type="transmembrane region" description="Helical" evidence="9">
    <location>
        <begin position="248"/>
        <end position="266"/>
    </location>
</feature>
<feature type="transmembrane region" description="Helical" evidence="9">
    <location>
        <begin position="324"/>
        <end position="350"/>
    </location>
</feature>
<accession>H8I6H3</accession>
<sequence length="549" mass="57628">MEFLFGALQAMAIVALSVACAVPMGGYLASAFSGKPTCLDRALDPVERAISWALGGIDGYDMDWKEYAISMILTNAILWAFSFAVLCALGMTPDLAFHTASSFTTNTDQQHYAGDTFSPLGQALVITALMFFSAATGLASAFAVIRGLKAADGKVGNFFKDAERGLVRVLLPLSVIFALILAACGVPQSFGGTLEVKAVTGAVQSIPLGPVASLEAIKMIGTNGGGYYGANSAHPYENPSPLTNVLELFFTLLIPLALPYTFGIMIGNRRQGLLLMAVMLAIFVPMSLIMMYGESSNPYLPAAVQQASGYLEGKEARFSAYESAFYLATCTYVQCGAASCSITSMMPWAVVGAMFGMMAQCVPGGIGAGLDIMLIYVLLSVFIAGLMVGRTPEFLGKKVEPAEMKLIALIIIVHPILVLTPTALTALISTAHNITLNPGARGFAEIMYEFLSASANNGSGMAGLKNTTLYFNVLSGLVMLLGRYVPLVAALAVAGSLSGKRPIEATPGTLPTDNLTFAAFLLGIIIIVGAITFLPALSLGPLAEIFALR</sequence>
<evidence type="ECO:0000256" key="6">
    <source>
        <dbReference type="ARBA" id="ARBA00022989"/>
    </source>
</evidence>
<comment type="function">
    <text evidence="9">Part of the high-affinity ATP-driven potassium transport (or Kdp) system, which catalyzes the hydrolysis of ATP coupled with the electrogenic transport of potassium into the cytoplasm. This subunit binds the extracellular potassium ions and delivers the ions to the membrane domain of KdpB through an intramembrane tunnel.</text>
</comment>
<evidence type="ECO:0000256" key="1">
    <source>
        <dbReference type="ARBA" id="ARBA00022448"/>
    </source>
</evidence>
<feature type="transmembrane region" description="Helical" evidence="9">
    <location>
        <begin position="273"/>
        <end position="292"/>
    </location>
</feature>
<dbReference type="AlphaFoldDB" id="H8I6H3"/>
<keyword evidence="1 9" id="KW-0813">Transport</keyword>
<dbReference type="PIRSF" id="PIRSF001294">
    <property type="entry name" value="K_ATPaseA"/>
    <property type="match status" value="1"/>
</dbReference>
<feature type="transmembrane region" description="Helical" evidence="9">
    <location>
        <begin position="6"/>
        <end position="29"/>
    </location>
</feature>
<dbReference type="RefSeq" id="WP_014407002.1">
    <property type="nucleotide sequence ID" value="NC_017034.1"/>
</dbReference>
<feature type="transmembrane region" description="Helical" evidence="9">
    <location>
        <begin position="166"/>
        <end position="190"/>
    </location>
</feature>
<evidence type="ECO:0000256" key="3">
    <source>
        <dbReference type="ARBA" id="ARBA00022538"/>
    </source>
</evidence>
<dbReference type="STRING" id="1041930.Mtc_2442"/>
<proteinExistence type="inferred from homology"/>
<evidence type="ECO:0000313" key="10">
    <source>
        <dbReference type="EMBL" id="AFD01171.1"/>
    </source>
</evidence>
<dbReference type="GO" id="GO:0016787">
    <property type="term" value="F:hydrolase activity"/>
    <property type="evidence" value="ECO:0007669"/>
    <property type="project" value="UniProtKB-KW"/>
</dbReference>
<keyword evidence="5 9" id="KW-0630">Potassium</keyword>
<feature type="transmembrane region" description="Helical" evidence="9">
    <location>
        <begin position="123"/>
        <end position="145"/>
    </location>
</feature>
<evidence type="ECO:0000256" key="5">
    <source>
        <dbReference type="ARBA" id="ARBA00022958"/>
    </source>
</evidence>
<dbReference type="OrthoDB" id="56688at2157"/>
<organism evidence="10 11">
    <name type="scientific">Methanocella conradii (strain DSM 24694 / JCM 17849 / CGMCC 1.5162 / HZ254)</name>
    <dbReference type="NCBI Taxonomy" id="1041930"/>
    <lineage>
        <taxon>Archaea</taxon>
        <taxon>Methanobacteriati</taxon>
        <taxon>Methanobacteriota</taxon>
        <taxon>Stenosarchaea group</taxon>
        <taxon>Methanomicrobia</taxon>
        <taxon>Methanocellales</taxon>
        <taxon>Methanocellaceae</taxon>
        <taxon>Methanocella</taxon>
    </lineage>
</organism>
<keyword evidence="3 9" id="KW-0633">Potassium transport</keyword>
<evidence type="ECO:0000313" key="11">
    <source>
        <dbReference type="Proteomes" id="UP000005233"/>
    </source>
</evidence>
<feature type="transmembrane region" description="Helical" evidence="9">
    <location>
        <begin position="362"/>
        <end position="386"/>
    </location>
</feature>
<keyword evidence="8 9" id="KW-0472">Membrane</keyword>
<reference evidence="10 11" key="1">
    <citation type="journal article" date="2012" name="J. Bacteriol.">
        <title>Complete genome sequence of a thermophilic methanogen, Methanocella conradii HZ254, isolated from Chinese rice field soil.</title>
        <authorList>
            <person name="Lu Z."/>
            <person name="Lu Y."/>
        </authorList>
    </citation>
    <scope>NUCLEOTIDE SEQUENCE [LARGE SCALE GENOMIC DNA]</scope>
    <source>
        <strain evidence="11">DSM 24694 / JCM 17849 / CGMCC 1.5162 / HZ254</strain>
    </source>
</reference>
<dbReference type="HAMAP" id="MF_00275">
    <property type="entry name" value="KdpA"/>
    <property type="match status" value="1"/>
</dbReference>
<keyword evidence="10" id="KW-0378">Hydrolase</keyword>
<name>H8I6H3_METCZ</name>
<protein>
    <recommendedName>
        <fullName evidence="9">Potassium-transporting ATPase potassium-binding subunit</fullName>
    </recommendedName>
    <alternativeName>
        <fullName evidence="9">ATP phosphohydrolase [potassium-transporting] A chain</fullName>
    </alternativeName>
    <alternativeName>
        <fullName evidence="9">Potassium-binding and translocating subunit A</fullName>
    </alternativeName>
    <alternativeName>
        <fullName evidence="9">Potassium-translocating ATPase A chain</fullName>
    </alternativeName>
</protein>
<evidence type="ECO:0000256" key="7">
    <source>
        <dbReference type="ARBA" id="ARBA00023065"/>
    </source>
</evidence>
<evidence type="ECO:0000256" key="9">
    <source>
        <dbReference type="HAMAP-Rule" id="MF_00275"/>
    </source>
</evidence>
<keyword evidence="6 9" id="KW-1133">Transmembrane helix</keyword>
<feature type="transmembrane region" description="Helical" evidence="9">
    <location>
        <begin position="406"/>
        <end position="428"/>
    </location>
</feature>
<dbReference type="KEGG" id="mez:Mtc_2442"/>
<evidence type="ECO:0000256" key="2">
    <source>
        <dbReference type="ARBA" id="ARBA00022475"/>
    </source>
</evidence>
<feature type="transmembrane region" description="Helical" evidence="9">
    <location>
        <begin position="72"/>
        <end position="91"/>
    </location>
</feature>
<keyword evidence="11" id="KW-1185">Reference proteome</keyword>
<dbReference type="HOGENOM" id="CLU_018614_3_0_2"/>